<dbReference type="Proteomes" id="UP001150924">
    <property type="component" value="Unassembled WGS sequence"/>
</dbReference>
<keyword evidence="9" id="KW-1185">Reference proteome</keyword>
<reference evidence="8" key="1">
    <citation type="submission" date="2022-11" db="EMBL/GenBank/DDBJ databases">
        <title>Minimal conservation of predation-associated metabolite biosynthetic gene clusters underscores biosynthetic potential of Myxococcota including descriptions for ten novel species: Archangium lansinium sp. nov., Myxococcus landrumus sp. nov., Nannocystis bai.</title>
        <authorList>
            <person name="Ahearne A."/>
            <person name="Stevens C."/>
            <person name="Phillips K."/>
        </authorList>
    </citation>
    <scope>NUCLEOTIDE SEQUENCE</scope>
    <source>
        <strain evidence="8">Na p29</strain>
    </source>
</reference>
<sequence length="170" mass="18367">MSTELFQSVNAFFVVFLTPFVVGFFAWMRRKNKEPSTPAKISIGLGITALSTLVMVAATFVTHNGADKGSAMWLIGTYGVITVGELCLSPMGLSLVSKLSPARLTALMMGGWFLSTSIGNKLSGILSGLFTLFEHKSAVFLINFGGALVAALLIVLMLPRLRRVMNKYLK</sequence>
<keyword evidence="3" id="KW-1003">Cell membrane</keyword>
<comment type="caution">
    <text evidence="8">The sequence shown here is derived from an EMBL/GenBank/DDBJ whole genome shotgun (WGS) entry which is preliminary data.</text>
</comment>
<evidence type="ECO:0000256" key="3">
    <source>
        <dbReference type="ARBA" id="ARBA00022475"/>
    </source>
</evidence>
<keyword evidence="6 7" id="KW-0472">Membrane</keyword>
<keyword evidence="2" id="KW-0813">Transport</keyword>
<keyword evidence="4 7" id="KW-0812">Transmembrane</keyword>
<feature type="transmembrane region" description="Helical" evidence="7">
    <location>
        <begin position="138"/>
        <end position="158"/>
    </location>
</feature>
<feature type="transmembrane region" description="Helical" evidence="7">
    <location>
        <begin position="6"/>
        <end position="27"/>
    </location>
</feature>
<evidence type="ECO:0000256" key="1">
    <source>
        <dbReference type="ARBA" id="ARBA00004651"/>
    </source>
</evidence>
<evidence type="ECO:0000256" key="2">
    <source>
        <dbReference type="ARBA" id="ARBA00022448"/>
    </source>
</evidence>
<organism evidence="8 9">
    <name type="scientific">Nannocystis pusilla</name>
    <dbReference type="NCBI Taxonomy" id="889268"/>
    <lineage>
        <taxon>Bacteria</taxon>
        <taxon>Pseudomonadati</taxon>
        <taxon>Myxococcota</taxon>
        <taxon>Polyangia</taxon>
        <taxon>Nannocystales</taxon>
        <taxon>Nannocystaceae</taxon>
        <taxon>Nannocystis</taxon>
    </lineage>
</organism>
<name>A0A9X3IYV5_9BACT</name>
<accession>A0A9X3IYV5</accession>
<dbReference type="SUPFAM" id="SSF103473">
    <property type="entry name" value="MFS general substrate transporter"/>
    <property type="match status" value="1"/>
</dbReference>
<keyword evidence="5 7" id="KW-1133">Transmembrane helix</keyword>
<dbReference type="InterPro" id="IPR000109">
    <property type="entry name" value="POT_fam"/>
</dbReference>
<evidence type="ECO:0000256" key="6">
    <source>
        <dbReference type="ARBA" id="ARBA00023136"/>
    </source>
</evidence>
<feature type="transmembrane region" description="Helical" evidence="7">
    <location>
        <begin position="39"/>
        <end position="61"/>
    </location>
</feature>
<dbReference type="InterPro" id="IPR036259">
    <property type="entry name" value="MFS_trans_sf"/>
</dbReference>
<evidence type="ECO:0000313" key="8">
    <source>
        <dbReference type="EMBL" id="MCY1009927.1"/>
    </source>
</evidence>
<evidence type="ECO:0000313" key="9">
    <source>
        <dbReference type="Proteomes" id="UP001150924"/>
    </source>
</evidence>
<dbReference type="GO" id="GO:0022857">
    <property type="term" value="F:transmembrane transporter activity"/>
    <property type="evidence" value="ECO:0007669"/>
    <property type="project" value="InterPro"/>
</dbReference>
<dbReference type="AlphaFoldDB" id="A0A9X3IYV5"/>
<dbReference type="RefSeq" id="WP_267772680.1">
    <property type="nucleotide sequence ID" value="NZ_JAPNKE010000002.1"/>
</dbReference>
<dbReference type="GO" id="GO:0005886">
    <property type="term" value="C:plasma membrane"/>
    <property type="evidence" value="ECO:0007669"/>
    <property type="project" value="UniProtKB-SubCell"/>
</dbReference>
<protein>
    <submittedName>
        <fullName evidence="8">Uncharacterized protein</fullName>
    </submittedName>
</protein>
<proteinExistence type="predicted"/>
<evidence type="ECO:0000256" key="5">
    <source>
        <dbReference type="ARBA" id="ARBA00022989"/>
    </source>
</evidence>
<feature type="transmembrane region" description="Helical" evidence="7">
    <location>
        <begin position="73"/>
        <end position="95"/>
    </location>
</feature>
<dbReference type="EMBL" id="JAPNKE010000002">
    <property type="protein sequence ID" value="MCY1009927.1"/>
    <property type="molecule type" value="Genomic_DNA"/>
</dbReference>
<dbReference type="Pfam" id="PF00854">
    <property type="entry name" value="PTR2"/>
    <property type="match status" value="1"/>
</dbReference>
<comment type="subcellular location">
    <subcellularLocation>
        <location evidence="1">Cell membrane</location>
        <topology evidence="1">Multi-pass membrane protein</topology>
    </subcellularLocation>
</comment>
<feature type="transmembrane region" description="Helical" evidence="7">
    <location>
        <begin position="107"/>
        <end position="132"/>
    </location>
</feature>
<gene>
    <name evidence="8" type="ORF">OV079_31075</name>
</gene>
<evidence type="ECO:0000256" key="7">
    <source>
        <dbReference type="SAM" id="Phobius"/>
    </source>
</evidence>
<dbReference type="PANTHER" id="PTHR23517:SF15">
    <property type="entry name" value="PROTON-DEPENDENT OLIGOPEPTIDE FAMILY TRANSPORT PROTEIN"/>
    <property type="match status" value="1"/>
</dbReference>
<dbReference type="InterPro" id="IPR050171">
    <property type="entry name" value="MFS_Transporters"/>
</dbReference>
<dbReference type="PANTHER" id="PTHR23517">
    <property type="entry name" value="RESISTANCE PROTEIN MDTM, PUTATIVE-RELATED-RELATED"/>
    <property type="match status" value="1"/>
</dbReference>
<dbReference type="Gene3D" id="1.20.1250.20">
    <property type="entry name" value="MFS general substrate transporter like domains"/>
    <property type="match status" value="1"/>
</dbReference>
<evidence type="ECO:0000256" key="4">
    <source>
        <dbReference type="ARBA" id="ARBA00022692"/>
    </source>
</evidence>